<evidence type="ECO:0000313" key="2">
    <source>
        <dbReference type="Proteomes" id="UP000289886"/>
    </source>
</evidence>
<name>A0A444UY18_ACIRT</name>
<keyword evidence="2" id="KW-1185">Reference proteome</keyword>
<protein>
    <submittedName>
        <fullName evidence="1">Biogenesis of lysosome-related organelles complex 1 subunit 4</fullName>
    </submittedName>
</protein>
<evidence type="ECO:0000313" key="1">
    <source>
        <dbReference type="EMBL" id="RXM93047.1"/>
    </source>
</evidence>
<reference evidence="1 2" key="1">
    <citation type="submission" date="2019-01" db="EMBL/GenBank/DDBJ databases">
        <title>Draft Genome and Complete Hox-Cluster Characterization of the Sterlet Sturgeon (Acipenser ruthenus).</title>
        <authorList>
            <person name="Wei Q."/>
        </authorList>
    </citation>
    <scope>NUCLEOTIDE SEQUENCE [LARGE SCALE GENOMIC DNA]</scope>
    <source>
        <strain evidence="1">WHYD16114868_AA</strain>
        <tissue evidence="1">Blood</tissue>
    </source>
</reference>
<dbReference type="Proteomes" id="UP000289886">
    <property type="component" value="Unassembled WGS sequence"/>
</dbReference>
<proteinExistence type="predicted"/>
<organism evidence="1 2">
    <name type="scientific">Acipenser ruthenus</name>
    <name type="common">Sterlet sturgeon</name>
    <dbReference type="NCBI Taxonomy" id="7906"/>
    <lineage>
        <taxon>Eukaryota</taxon>
        <taxon>Metazoa</taxon>
        <taxon>Chordata</taxon>
        <taxon>Craniata</taxon>
        <taxon>Vertebrata</taxon>
        <taxon>Euteleostomi</taxon>
        <taxon>Actinopterygii</taxon>
        <taxon>Chondrostei</taxon>
        <taxon>Acipenseriformes</taxon>
        <taxon>Acipenseridae</taxon>
        <taxon>Acipenser</taxon>
    </lineage>
</organism>
<accession>A0A444UY18</accession>
<dbReference type="AlphaFoldDB" id="A0A444UY18"/>
<dbReference type="EMBL" id="SCEB01005240">
    <property type="protein sequence ID" value="RXM93047.1"/>
    <property type="molecule type" value="Genomic_DNA"/>
</dbReference>
<comment type="caution">
    <text evidence="1">The sequence shown here is derived from an EMBL/GenBank/DDBJ whole genome shotgun (WGS) entry which is preliminary data.</text>
</comment>
<sequence length="77" mass="8721">MVGTSAVFLEEELLQAEKEHRGLPKTVRKILQTFRAPAVLKKQESATRTPYELPVLFRTEEFFTAEPGSADMKKPNS</sequence>
<gene>
    <name evidence="1" type="ORF">EOD39_19495</name>
</gene>